<dbReference type="InterPro" id="IPR011124">
    <property type="entry name" value="Znf_CW"/>
</dbReference>
<evidence type="ECO:0000256" key="1">
    <source>
        <dbReference type="ARBA" id="ARBA00022723"/>
    </source>
</evidence>
<protein>
    <submittedName>
        <fullName evidence="9">Uncharacterized protein</fullName>
    </submittedName>
</protein>
<dbReference type="EMBL" id="CP151517">
    <property type="protein sequence ID" value="WZN66893.1"/>
    <property type="molecule type" value="Genomic_DNA"/>
</dbReference>
<dbReference type="PROSITE" id="PS50016">
    <property type="entry name" value="ZF_PHD_2"/>
    <property type="match status" value="1"/>
</dbReference>
<feature type="compositionally biased region" description="Low complexity" evidence="5">
    <location>
        <begin position="82"/>
        <end position="103"/>
    </location>
</feature>
<reference evidence="9 10" key="1">
    <citation type="submission" date="2024-03" db="EMBL/GenBank/DDBJ databases">
        <title>Complete genome sequence of the green alga Chloropicon roscoffensis RCC1871.</title>
        <authorList>
            <person name="Lemieux C."/>
            <person name="Pombert J.-F."/>
            <person name="Otis C."/>
            <person name="Turmel M."/>
        </authorList>
    </citation>
    <scope>NUCLEOTIDE SEQUENCE [LARGE SCALE GENOMIC DNA]</scope>
    <source>
        <strain evidence="9 10">RCC1871</strain>
    </source>
</reference>
<name>A0AAX4PKS0_9CHLO</name>
<keyword evidence="3" id="KW-0862">Zinc</keyword>
<evidence type="ECO:0000256" key="5">
    <source>
        <dbReference type="SAM" id="MobiDB-lite"/>
    </source>
</evidence>
<dbReference type="PROSITE" id="PS01359">
    <property type="entry name" value="ZF_PHD_1"/>
    <property type="match status" value="1"/>
</dbReference>
<dbReference type="GO" id="GO:0008270">
    <property type="term" value="F:zinc ion binding"/>
    <property type="evidence" value="ECO:0007669"/>
    <property type="project" value="UniProtKB-KW"/>
</dbReference>
<feature type="domain" description="CW-type" evidence="8">
    <location>
        <begin position="597"/>
        <end position="653"/>
    </location>
</feature>
<dbReference type="Pfam" id="PF07496">
    <property type="entry name" value="zf-CW"/>
    <property type="match status" value="1"/>
</dbReference>
<organism evidence="9 10">
    <name type="scientific">Chloropicon roscoffensis</name>
    <dbReference type="NCBI Taxonomy" id="1461544"/>
    <lineage>
        <taxon>Eukaryota</taxon>
        <taxon>Viridiplantae</taxon>
        <taxon>Chlorophyta</taxon>
        <taxon>Chloropicophyceae</taxon>
        <taxon>Chloropicales</taxon>
        <taxon>Chloropicaceae</taxon>
        <taxon>Chloropicon</taxon>
    </lineage>
</organism>
<keyword evidence="1" id="KW-0479">Metal-binding</keyword>
<evidence type="ECO:0000259" key="7">
    <source>
        <dbReference type="PROSITE" id="PS50812"/>
    </source>
</evidence>
<evidence type="ECO:0000259" key="6">
    <source>
        <dbReference type="PROSITE" id="PS50016"/>
    </source>
</evidence>
<feature type="compositionally biased region" description="Basic and acidic residues" evidence="5">
    <location>
        <begin position="689"/>
        <end position="698"/>
    </location>
</feature>
<dbReference type="InterPro" id="IPR011011">
    <property type="entry name" value="Znf_FYVE_PHD"/>
</dbReference>
<keyword evidence="10" id="KW-1185">Reference proteome</keyword>
<evidence type="ECO:0000256" key="3">
    <source>
        <dbReference type="ARBA" id="ARBA00022833"/>
    </source>
</evidence>
<dbReference type="InterPro" id="IPR019787">
    <property type="entry name" value="Znf_PHD-finger"/>
</dbReference>
<evidence type="ECO:0000256" key="2">
    <source>
        <dbReference type="ARBA" id="ARBA00022771"/>
    </source>
</evidence>
<accession>A0AAX4PKS0</accession>
<dbReference type="InterPro" id="IPR000313">
    <property type="entry name" value="PWWP_dom"/>
</dbReference>
<sequence length="868" mass="98721">MDGGKLRTLEPEPEPAAPPQAKPAEDAEVVPSHDLSPQEPSSLGKASTGTGRRRHPNRDPNARVTDASTVTRHVTGQDELLTSPGSAPATAAPGEGQAEGAAGRSNSHKRPRRKSEKRSTLSIEERESLRVAQELQKSLNGLRTTRAKAPSASCSITRTEIKAKKAKASNTNTSVSTSTAVRKQYLKELLASNKVEYIRQFQLCKSIRYHYAPGTLVFAKLGGHCFWPGAIWHLNLCPSSLQKKLFETYVPGYVLIRSYGDMKMSWYKPHLIHVVLDRREIQEENSVNMKKCKKWAYSKGKLKLYELLLKDLSEISHVATVECQRICQYQRSQVTNGEDDTCALCGEGQTNLTCERCSRCYHDICLNLFVDDEDKDAERPQWQCCMCHFIHRNDNDDKFERLGLTPDWLIHEAAFNVFQLPQPTVETPYIKGLLDPCTNSKVAPNIPAEVLYDKKDDGLDSKNSWKGHFIILNPEYKAKILWRFINRAIDEVENGNCPVIVVICRNSTDANYFHRLTPYPRILLRRKSIHFKDYDSTPIGFGIVVFCLAKDNGEVYFRRFYDSFSQYGEMNMPIDRALITHPVFYSLLSRLQMLARQTQRDHWICCDVCHKWRLVSLEEKLSCEKSPEKGWTCSQHKTLRDRGGCSVPQSAFEMEAQEWHMYSIKSAENRMLTSQREAGRGQRVSVQNKDVEDKDKGGSLKHLLPMKKFFEGALPEPAQATEEESAPQTAQGTALTSLELARMSRITGNKHIMQKLGLYIPGKVCKVRKDRGRATQEAAVKSGSGAAERDSNSNCLPCFLELQKAQASYKTLAGELQEMCSKFVQEKVEMNQRVFKMNQRIWEKQQEMFFLKNKVKDLDETYHNRLQQ</sequence>
<evidence type="ECO:0000313" key="9">
    <source>
        <dbReference type="EMBL" id="WZN66893.1"/>
    </source>
</evidence>
<dbReference type="Gene3D" id="2.30.30.140">
    <property type="match status" value="1"/>
</dbReference>
<dbReference type="CDD" id="cd05162">
    <property type="entry name" value="PWWP"/>
    <property type="match status" value="1"/>
</dbReference>
<evidence type="ECO:0000313" key="10">
    <source>
        <dbReference type="Proteomes" id="UP001472866"/>
    </source>
</evidence>
<feature type="compositionally biased region" description="Basic residues" evidence="5">
    <location>
        <begin position="106"/>
        <end position="116"/>
    </location>
</feature>
<dbReference type="Proteomes" id="UP001472866">
    <property type="component" value="Chromosome 17"/>
</dbReference>
<keyword evidence="2 4" id="KW-0863">Zinc-finger</keyword>
<dbReference type="PROSITE" id="PS50812">
    <property type="entry name" value="PWWP"/>
    <property type="match status" value="1"/>
</dbReference>
<feature type="region of interest" description="Disordered" evidence="5">
    <location>
        <begin position="675"/>
        <end position="698"/>
    </location>
</feature>
<dbReference type="Gene3D" id="3.30.40.10">
    <property type="entry name" value="Zinc/RING finger domain, C3HC4 (zinc finger)"/>
    <property type="match status" value="1"/>
</dbReference>
<feature type="compositionally biased region" description="Polar residues" evidence="5">
    <location>
        <begin position="38"/>
        <end position="50"/>
    </location>
</feature>
<dbReference type="Gene3D" id="3.30.40.100">
    <property type="match status" value="1"/>
</dbReference>
<feature type="domain" description="PWWP" evidence="7">
    <location>
        <begin position="213"/>
        <end position="266"/>
    </location>
</feature>
<dbReference type="SUPFAM" id="SSF63748">
    <property type="entry name" value="Tudor/PWWP/MBT"/>
    <property type="match status" value="1"/>
</dbReference>
<feature type="domain" description="PHD-type" evidence="6">
    <location>
        <begin position="339"/>
        <end position="390"/>
    </location>
</feature>
<proteinExistence type="predicted"/>
<evidence type="ECO:0000259" key="8">
    <source>
        <dbReference type="PROSITE" id="PS51050"/>
    </source>
</evidence>
<gene>
    <name evidence="9" type="ORF">HKI87_17g84640</name>
</gene>
<dbReference type="AlphaFoldDB" id="A0AAX4PKS0"/>
<dbReference type="SUPFAM" id="SSF57903">
    <property type="entry name" value="FYVE/PHD zinc finger"/>
    <property type="match status" value="1"/>
</dbReference>
<feature type="compositionally biased region" description="Basic and acidic residues" evidence="5">
    <location>
        <begin position="1"/>
        <end position="10"/>
    </location>
</feature>
<dbReference type="InterPro" id="IPR019786">
    <property type="entry name" value="Zinc_finger_PHD-type_CS"/>
</dbReference>
<dbReference type="InterPro" id="IPR013083">
    <property type="entry name" value="Znf_RING/FYVE/PHD"/>
</dbReference>
<evidence type="ECO:0000256" key="4">
    <source>
        <dbReference type="PROSITE-ProRule" id="PRU00146"/>
    </source>
</evidence>
<feature type="region of interest" description="Disordered" evidence="5">
    <location>
        <begin position="1"/>
        <end position="125"/>
    </location>
</feature>
<dbReference type="PROSITE" id="PS51050">
    <property type="entry name" value="ZF_CW"/>
    <property type="match status" value="1"/>
</dbReference>